<gene>
    <name evidence="2" type="ORF">VSU01S_35170</name>
</gene>
<organism evidence="2 3">
    <name type="scientific">Vibrio superstes NBRC 103154</name>
    <dbReference type="NCBI Taxonomy" id="1219062"/>
    <lineage>
        <taxon>Bacteria</taxon>
        <taxon>Pseudomonadati</taxon>
        <taxon>Pseudomonadota</taxon>
        <taxon>Gammaproteobacteria</taxon>
        <taxon>Vibrionales</taxon>
        <taxon>Vibrionaceae</taxon>
        <taxon>Vibrio</taxon>
    </lineage>
</organism>
<dbReference type="OrthoDB" id="9795622at2"/>
<dbReference type="AlphaFoldDB" id="A0A511QXL7"/>
<dbReference type="PANTHER" id="PTHR46211:SF1">
    <property type="entry name" value="GLYCEROPHOSPHODIESTER PHOSPHODIESTERASE, CYTOPLASMIC"/>
    <property type="match status" value="1"/>
</dbReference>
<name>A0A511QXL7_9VIBR</name>
<evidence type="ECO:0000259" key="1">
    <source>
        <dbReference type="PROSITE" id="PS51704"/>
    </source>
</evidence>
<dbReference type="Pfam" id="PF03009">
    <property type="entry name" value="GDPD"/>
    <property type="match status" value="1"/>
</dbReference>
<evidence type="ECO:0000313" key="2">
    <source>
        <dbReference type="EMBL" id="GEM81272.1"/>
    </source>
</evidence>
<dbReference type="GO" id="GO:0006629">
    <property type="term" value="P:lipid metabolic process"/>
    <property type="evidence" value="ECO:0007669"/>
    <property type="project" value="InterPro"/>
</dbReference>
<dbReference type="InterPro" id="IPR017946">
    <property type="entry name" value="PLC-like_Pdiesterase_TIM-brl"/>
</dbReference>
<dbReference type="Proteomes" id="UP000321113">
    <property type="component" value="Unassembled WGS sequence"/>
</dbReference>
<dbReference type="CDD" id="cd08562">
    <property type="entry name" value="GDPD_EcUgpQ_like"/>
    <property type="match status" value="1"/>
</dbReference>
<reference evidence="2 3" key="1">
    <citation type="submission" date="2019-07" db="EMBL/GenBank/DDBJ databases">
        <title>Whole genome shotgun sequence of Vibrio superstes NBRC 103154.</title>
        <authorList>
            <person name="Hosoyama A."/>
            <person name="Uohara A."/>
            <person name="Ohji S."/>
            <person name="Ichikawa N."/>
        </authorList>
    </citation>
    <scope>NUCLEOTIDE SEQUENCE [LARGE SCALE GENOMIC DNA]</scope>
    <source>
        <strain evidence="2 3">NBRC 103154</strain>
    </source>
</reference>
<proteinExistence type="predicted"/>
<dbReference type="RefSeq" id="WP_119010120.1">
    <property type="nucleotide sequence ID" value="NZ_BJXK01000020.1"/>
</dbReference>
<comment type="caution">
    <text evidence="2">The sequence shown here is derived from an EMBL/GenBank/DDBJ whole genome shotgun (WGS) entry which is preliminary data.</text>
</comment>
<dbReference type="GO" id="GO:0008081">
    <property type="term" value="F:phosphoric diester hydrolase activity"/>
    <property type="evidence" value="ECO:0007669"/>
    <property type="project" value="InterPro"/>
</dbReference>
<keyword evidence="3" id="KW-1185">Reference proteome</keyword>
<dbReference type="EMBL" id="BJXK01000020">
    <property type="protein sequence ID" value="GEM81272.1"/>
    <property type="molecule type" value="Genomic_DNA"/>
</dbReference>
<accession>A0A511QXL7</accession>
<dbReference type="InterPro" id="IPR030395">
    <property type="entry name" value="GP_PDE_dom"/>
</dbReference>
<evidence type="ECO:0000313" key="3">
    <source>
        <dbReference type="Proteomes" id="UP000321113"/>
    </source>
</evidence>
<protein>
    <submittedName>
        <fullName evidence="2">Glycerophosphoryl diester phosphodiesterase</fullName>
    </submittedName>
</protein>
<feature type="domain" description="GP-PDE" evidence="1">
    <location>
        <begin position="5"/>
        <end position="243"/>
    </location>
</feature>
<dbReference type="Gene3D" id="3.20.20.190">
    <property type="entry name" value="Phosphatidylinositol (PI) phosphodiesterase"/>
    <property type="match status" value="1"/>
</dbReference>
<dbReference type="PANTHER" id="PTHR46211">
    <property type="entry name" value="GLYCEROPHOSPHORYL DIESTER PHOSPHODIESTERASE"/>
    <property type="match status" value="1"/>
</dbReference>
<dbReference type="SUPFAM" id="SSF51695">
    <property type="entry name" value="PLC-like phosphodiesterases"/>
    <property type="match status" value="1"/>
</dbReference>
<sequence>MKKERKTTAHRGVSSLAPENTMAAFKLVKEHGSQWIEIDVQLSADGVPMVIHDRTVNRCTNGRGSVREMSVSQLKMLDAGGWFDDRYVGERIPTLEETLLYVQEAGLHLNIELKVYPEDNVLALCDKVKEVVEESEIPLSQVLFSSFDNQALYQMMLTLPLVRRGQLWQQIPDEALALLHKIEAYSVHCDYRFLVKQEAELIKEAGYQLFCYTPNFPELVEKHWQWGVDMMITDDPKAYALTLES</sequence>
<dbReference type="PROSITE" id="PS51704">
    <property type="entry name" value="GP_PDE"/>
    <property type="match status" value="1"/>
</dbReference>